<dbReference type="GO" id="GO:0000445">
    <property type="term" value="C:THO complex part of transcription export complex"/>
    <property type="evidence" value="ECO:0007669"/>
    <property type="project" value="InterPro"/>
</dbReference>
<comment type="subcellular location">
    <subcellularLocation>
        <location evidence="1">Nucleus</location>
    </subcellularLocation>
</comment>
<dbReference type="GO" id="GO:0003677">
    <property type="term" value="F:DNA binding"/>
    <property type="evidence" value="ECO:0007669"/>
    <property type="project" value="UniProtKB-KW"/>
</dbReference>
<dbReference type="AlphaFoldDB" id="A0AAV6Y7R0"/>
<dbReference type="Pfam" id="PF05615">
    <property type="entry name" value="THOC7"/>
    <property type="match status" value="1"/>
</dbReference>
<dbReference type="EMBL" id="WHWC01000002">
    <property type="protein sequence ID" value="KAG8388906.1"/>
    <property type="molecule type" value="Genomic_DNA"/>
</dbReference>
<dbReference type="InterPro" id="IPR043452">
    <property type="entry name" value="BZIP46-like"/>
</dbReference>
<feature type="domain" description="BZIP" evidence="6">
    <location>
        <begin position="199"/>
        <end position="214"/>
    </location>
</feature>
<evidence type="ECO:0000256" key="2">
    <source>
        <dbReference type="ARBA" id="ARBA00023125"/>
    </source>
</evidence>
<keyword evidence="2" id="KW-0238">DNA-binding</keyword>
<keyword evidence="8" id="KW-1185">Reference proteome</keyword>
<evidence type="ECO:0000259" key="6">
    <source>
        <dbReference type="PROSITE" id="PS00036"/>
    </source>
</evidence>
<dbReference type="PANTHER" id="PTHR22952:SF390">
    <property type="entry name" value="ABSCISIC ACID-INSENSITIVE 5-LIKE PROTEIN 2"/>
    <property type="match status" value="1"/>
</dbReference>
<feature type="coiled-coil region" evidence="4">
    <location>
        <begin position="336"/>
        <end position="467"/>
    </location>
</feature>
<accession>A0AAV6Y7R0</accession>
<dbReference type="GO" id="GO:0006397">
    <property type="term" value="P:mRNA processing"/>
    <property type="evidence" value="ECO:0007669"/>
    <property type="project" value="InterPro"/>
</dbReference>
<dbReference type="GO" id="GO:0045893">
    <property type="term" value="P:positive regulation of DNA-templated transcription"/>
    <property type="evidence" value="ECO:0007669"/>
    <property type="project" value="InterPro"/>
</dbReference>
<evidence type="ECO:0000313" key="8">
    <source>
        <dbReference type="Proteomes" id="UP000826271"/>
    </source>
</evidence>
<organism evidence="7 8">
    <name type="scientific">Buddleja alternifolia</name>
    <dbReference type="NCBI Taxonomy" id="168488"/>
    <lineage>
        <taxon>Eukaryota</taxon>
        <taxon>Viridiplantae</taxon>
        <taxon>Streptophyta</taxon>
        <taxon>Embryophyta</taxon>
        <taxon>Tracheophyta</taxon>
        <taxon>Spermatophyta</taxon>
        <taxon>Magnoliopsida</taxon>
        <taxon>eudicotyledons</taxon>
        <taxon>Gunneridae</taxon>
        <taxon>Pentapetalae</taxon>
        <taxon>asterids</taxon>
        <taxon>lamiids</taxon>
        <taxon>Lamiales</taxon>
        <taxon>Scrophulariaceae</taxon>
        <taxon>Buddlejeae</taxon>
        <taxon>Buddleja</taxon>
    </lineage>
</organism>
<proteinExistence type="predicted"/>
<dbReference type="PROSITE" id="PS00036">
    <property type="entry name" value="BZIP_BASIC"/>
    <property type="match status" value="1"/>
</dbReference>
<feature type="region of interest" description="Disordered" evidence="5">
    <location>
        <begin position="1"/>
        <end position="24"/>
    </location>
</feature>
<keyword evidence="4" id="KW-0175">Coiled coil</keyword>
<keyword evidence="3" id="KW-0539">Nucleus</keyword>
<evidence type="ECO:0000256" key="1">
    <source>
        <dbReference type="ARBA" id="ARBA00004123"/>
    </source>
</evidence>
<dbReference type="PANTHER" id="PTHR22952">
    <property type="entry name" value="CAMP-RESPONSE ELEMENT BINDING PROTEIN-RELATED"/>
    <property type="match status" value="1"/>
</dbReference>
<dbReference type="GO" id="GO:0003700">
    <property type="term" value="F:DNA-binding transcription factor activity"/>
    <property type="evidence" value="ECO:0007669"/>
    <property type="project" value="InterPro"/>
</dbReference>
<evidence type="ECO:0000313" key="7">
    <source>
        <dbReference type="EMBL" id="KAG8388906.1"/>
    </source>
</evidence>
<protein>
    <recommendedName>
        <fullName evidence="6">BZIP domain-containing protein</fullName>
    </recommendedName>
</protein>
<evidence type="ECO:0000256" key="4">
    <source>
        <dbReference type="SAM" id="Coils"/>
    </source>
</evidence>
<evidence type="ECO:0000256" key="3">
    <source>
        <dbReference type="ARBA" id="ARBA00023242"/>
    </source>
</evidence>
<comment type="caution">
    <text evidence="7">The sequence shown here is derived from an EMBL/GenBank/DDBJ whole genome shotgun (WGS) entry which is preliminary data.</text>
</comment>
<gene>
    <name evidence="7" type="ORF">BUALT_Bualt02G0174000</name>
</gene>
<feature type="compositionally biased region" description="Polar residues" evidence="5">
    <location>
        <begin position="158"/>
        <end position="169"/>
    </location>
</feature>
<dbReference type="InterPro" id="IPR008501">
    <property type="entry name" value="THOC7/Mft1"/>
</dbReference>
<feature type="region of interest" description="Disordered" evidence="5">
    <location>
        <begin position="158"/>
        <end position="192"/>
    </location>
</feature>
<sequence>MGIQTMNSHMSGGGHQQSHVRSPMTRQNSWFSLTLDEVKNQLGDFGKPLGSMNVDELLKNVMNAEASHLSGMDPISTSPAASLQRQASLSLAKAFSGKTVDEVWRDIQRGQMMRNAENREPTLGETTLEDFLVKAGLNVANSALAPVMSLDSALKSQSFSPQMGLSPSPSIDALSDDTPTPGRKRHSGDLEKAIERRLRRKIKNRESAARSRARKQAWNLRRWCVVIFVNQELRNPTLEMLKKKVAGRGETMAASYAFGPLEDDIIIKHRLLTRTTTTRGEPPLKKLQKKFTAFTVEVEKEADNYGDCERLAKAFLQELNTFEIPLMKSKAVIDSNVREKENFNELKDEINRQILQAQGDIEDLKKQLEESKIERQHKEECEAIRKLIDMQPPRSKTQKTITELENEIAMLEAENTAGSRTLDLRKKQFALLLHVMYKACILVRRQVDELQNTIEEEQRSLMEEMRTSIDEHRTGLEDASGGPEAMALD</sequence>
<name>A0AAV6Y7R0_9LAMI</name>
<dbReference type="InterPro" id="IPR004827">
    <property type="entry name" value="bZIP"/>
</dbReference>
<dbReference type="Proteomes" id="UP000826271">
    <property type="component" value="Unassembled WGS sequence"/>
</dbReference>
<reference evidence="7" key="1">
    <citation type="submission" date="2019-10" db="EMBL/GenBank/DDBJ databases">
        <authorList>
            <person name="Zhang R."/>
            <person name="Pan Y."/>
            <person name="Wang J."/>
            <person name="Ma R."/>
            <person name="Yu S."/>
        </authorList>
    </citation>
    <scope>NUCLEOTIDE SEQUENCE</scope>
    <source>
        <strain evidence="7">LA-IB0</strain>
        <tissue evidence="7">Leaf</tissue>
    </source>
</reference>
<evidence type="ECO:0000256" key="5">
    <source>
        <dbReference type="SAM" id="MobiDB-lite"/>
    </source>
</evidence>